<dbReference type="InterPro" id="IPR027417">
    <property type="entry name" value="P-loop_NTPase"/>
</dbReference>
<keyword evidence="3" id="KW-0677">Repeat</keyword>
<dbReference type="Pfam" id="PF23598">
    <property type="entry name" value="LRR_14"/>
    <property type="match status" value="1"/>
</dbReference>
<dbReference type="Pfam" id="PF23559">
    <property type="entry name" value="WHD_DRP"/>
    <property type="match status" value="1"/>
</dbReference>
<organism evidence="12 13">
    <name type="scientific">Lolium multiflorum</name>
    <name type="common">Italian ryegrass</name>
    <name type="synonym">Lolium perenne subsp. multiflorum</name>
    <dbReference type="NCBI Taxonomy" id="4521"/>
    <lineage>
        <taxon>Eukaryota</taxon>
        <taxon>Viridiplantae</taxon>
        <taxon>Streptophyta</taxon>
        <taxon>Embryophyta</taxon>
        <taxon>Tracheophyta</taxon>
        <taxon>Spermatophyta</taxon>
        <taxon>Magnoliopsida</taxon>
        <taxon>Liliopsida</taxon>
        <taxon>Poales</taxon>
        <taxon>Poaceae</taxon>
        <taxon>BOP clade</taxon>
        <taxon>Pooideae</taxon>
        <taxon>Poodae</taxon>
        <taxon>Poeae</taxon>
        <taxon>Poeae Chloroplast Group 2 (Poeae type)</taxon>
        <taxon>Loliodinae</taxon>
        <taxon>Loliinae</taxon>
        <taxon>Lolium</taxon>
    </lineage>
</organism>
<dbReference type="InterPro" id="IPR058922">
    <property type="entry name" value="WHD_DRP"/>
</dbReference>
<dbReference type="PANTHER" id="PTHR23155">
    <property type="entry name" value="DISEASE RESISTANCE PROTEIN RP"/>
    <property type="match status" value="1"/>
</dbReference>
<evidence type="ECO:0000256" key="2">
    <source>
        <dbReference type="ARBA" id="ARBA00022614"/>
    </source>
</evidence>
<keyword evidence="2" id="KW-0433">Leucine-rich repeat</keyword>
<feature type="domain" description="Disease resistance N-terminal" evidence="9">
    <location>
        <begin position="1"/>
        <end position="29"/>
    </location>
</feature>
<dbReference type="Pfam" id="PF18052">
    <property type="entry name" value="Rx_N"/>
    <property type="match status" value="1"/>
</dbReference>
<dbReference type="InterPro" id="IPR036388">
    <property type="entry name" value="WH-like_DNA-bd_sf"/>
</dbReference>
<evidence type="ECO:0000256" key="3">
    <source>
        <dbReference type="ARBA" id="ARBA00022737"/>
    </source>
</evidence>
<dbReference type="Gene3D" id="1.10.10.10">
    <property type="entry name" value="Winged helix-like DNA-binding domain superfamily/Winged helix DNA-binding domain"/>
    <property type="match status" value="1"/>
</dbReference>
<evidence type="ECO:0000256" key="4">
    <source>
        <dbReference type="ARBA" id="ARBA00022741"/>
    </source>
</evidence>
<evidence type="ECO:0000259" key="9">
    <source>
        <dbReference type="Pfam" id="PF18052"/>
    </source>
</evidence>
<feature type="domain" description="Disease resistance R13L4/SHOC-2-like LRR" evidence="11">
    <location>
        <begin position="550"/>
        <end position="892"/>
    </location>
</feature>
<keyword evidence="5" id="KW-0611">Plant defense</keyword>
<dbReference type="AlphaFoldDB" id="A0AAD8R402"/>
<dbReference type="Pfam" id="PF00931">
    <property type="entry name" value="NB-ARC"/>
    <property type="match status" value="1"/>
</dbReference>
<dbReference type="PANTHER" id="PTHR23155:SF947">
    <property type="entry name" value="DISEASE RESISTANCE PROTEIN RPP13"/>
    <property type="match status" value="1"/>
</dbReference>
<proteinExistence type="inferred from homology"/>
<dbReference type="InterPro" id="IPR042197">
    <property type="entry name" value="Apaf_helical"/>
</dbReference>
<dbReference type="GO" id="GO:0043531">
    <property type="term" value="F:ADP binding"/>
    <property type="evidence" value="ECO:0007669"/>
    <property type="project" value="InterPro"/>
</dbReference>
<dbReference type="InterPro" id="IPR032675">
    <property type="entry name" value="LRR_dom_sf"/>
</dbReference>
<dbReference type="Gene3D" id="3.80.10.10">
    <property type="entry name" value="Ribonuclease Inhibitor"/>
    <property type="match status" value="1"/>
</dbReference>
<dbReference type="GO" id="GO:0042742">
    <property type="term" value="P:defense response to bacterium"/>
    <property type="evidence" value="ECO:0007669"/>
    <property type="project" value="UniProtKB-ARBA"/>
</dbReference>
<dbReference type="CDD" id="cd14798">
    <property type="entry name" value="RX-CC_like"/>
    <property type="match status" value="1"/>
</dbReference>
<dbReference type="SUPFAM" id="SSF52058">
    <property type="entry name" value="L domain-like"/>
    <property type="match status" value="1"/>
</dbReference>
<feature type="domain" description="Disease resistance protein winged helix" evidence="10">
    <location>
        <begin position="430"/>
        <end position="499"/>
    </location>
</feature>
<dbReference type="EMBL" id="JAUUTY010000006">
    <property type="protein sequence ID" value="KAK1613661.1"/>
    <property type="molecule type" value="Genomic_DNA"/>
</dbReference>
<keyword evidence="4" id="KW-0547">Nucleotide-binding</keyword>
<comment type="caution">
    <text evidence="12">The sequence shown here is derived from an EMBL/GenBank/DDBJ whole genome shotgun (WGS) entry which is preliminary data.</text>
</comment>
<evidence type="ECO:0000256" key="5">
    <source>
        <dbReference type="ARBA" id="ARBA00022821"/>
    </source>
</evidence>
<evidence type="ECO:0000313" key="12">
    <source>
        <dbReference type="EMBL" id="KAK1613661.1"/>
    </source>
</evidence>
<evidence type="ECO:0000259" key="10">
    <source>
        <dbReference type="Pfam" id="PF23559"/>
    </source>
</evidence>
<evidence type="ECO:0000256" key="7">
    <source>
        <dbReference type="SAM" id="MobiDB-lite"/>
    </source>
</evidence>
<dbReference type="SUPFAM" id="SSF52540">
    <property type="entry name" value="P-loop containing nucleoside triphosphate hydrolases"/>
    <property type="match status" value="1"/>
</dbReference>
<dbReference type="Gene3D" id="1.10.8.430">
    <property type="entry name" value="Helical domain of apoptotic protease-activating factors"/>
    <property type="match status" value="1"/>
</dbReference>
<accession>A0AAD8R402</accession>
<keyword evidence="13" id="KW-1185">Reference proteome</keyword>
<evidence type="ECO:0000256" key="1">
    <source>
        <dbReference type="ARBA" id="ARBA00008894"/>
    </source>
</evidence>
<comment type="similarity">
    <text evidence="1">Belongs to the disease resistance NB-LRR family.</text>
</comment>
<feature type="domain" description="NB-ARC" evidence="8">
    <location>
        <begin position="151"/>
        <end position="344"/>
    </location>
</feature>
<evidence type="ECO:0008006" key="14">
    <source>
        <dbReference type="Google" id="ProtNLM"/>
    </source>
</evidence>
<dbReference type="PRINTS" id="PR00364">
    <property type="entry name" value="DISEASERSIST"/>
</dbReference>
<dbReference type="InterPro" id="IPR002182">
    <property type="entry name" value="NB-ARC"/>
</dbReference>
<dbReference type="GO" id="GO:0009626">
    <property type="term" value="P:plant-type hypersensitive response"/>
    <property type="evidence" value="ECO:0007669"/>
    <property type="project" value="UniProtKB-ARBA"/>
</dbReference>
<name>A0AAD8R402_LOLMU</name>
<dbReference type="InterPro" id="IPR038005">
    <property type="entry name" value="RX-like_CC"/>
</dbReference>
<protein>
    <recommendedName>
        <fullName evidence="14">Disease resistance protein RPM1</fullName>
    </recommendedName>
</protein>
<dbReference type="Gene3D" id="1.20.5.4130">
    <property type="match status" value="1"/>
</dbReference>
<dbReference type="Proteomes" id="UP001231189">
    <property type="component" value="Unassembled WGS sequence"/>
</dbReference>
<evidence type="ECO:0000259" key="8">
    <source>
        <dbReference type="Pfam" id="PF00931"/>
    </source>
</evidence>
<sequence length="922" mass="102871">MKDWMKQIRDVTYDIEDCVDDFAHRLSHDPGGDVCCAFIVSNVYEVWTWRPRRDIASNIAQLKVRAEQIGERRTRYGVENPKSSDAQSVGAATGFQAADNQQIGLELVGTKTPVGVVKEMEELGKWMMLQPAPHDRAASSPDPTPSPTEAEKQDQGVLAIVGFGGVGKTTIATALYQNFGDQFDCRAKVTVSQSSDIEAIVRVILDQVHPQYKNGNGRKGSRGGGTSEKNRLMASIGNLWDTVVPKGHKEDVQRGGSTSELTQALKKHLEGQSYLILVDDVWSASMWDKIKNSLPTINKGSRIIVTTRFQAVASACKRSKGDRIHKVVVLSDEKPRELFMAESKMGNENHNKVPPRLWEMCGGLPLAIVTMAGHAACNPNREEDEWKKVCSSLVPDSSKALAQEGVTRILSHCYNDMPGEIKTCSLYLCIFPKGRKISRKRLTRRWLAEGFVSEKDGLSVEDVAETYFNHLVKRKIIRAVEHSSNGKVKSYQVHDMVLEYIVSKASEENFVTVVGGHWIMAPPSNKVRRLSLQGGESKHKKAMESMNFSHVRSLTLFGSLAQLPSNSLKFGIVQVLDLEGCKDFKRQHAKEICKMLLLKYLSLRRTEIDKIPKKIEKLQYLETIDIRETNVKELPNNICVLERLVNILGGNKRTRKALKLPEDLKKETMKSLRILSGIEIVQGSAVSVADLHHLTDLRKLAIYKLSIQKGSKLFSDLSSSIEYLGGYSLHTLIIDDQSSEFLTSLNALSSPPKFLNALELSGKLVELPQWITELDALTKLTLSVTVLATDALQRLSKLQKLFSLTFSLTSAKQDPGNTAHSDREIIAPASGFEELKLLRFSAPCVPLLSFPDKAMPKLERLELKFSNLEGMYGIENLEDLKEVHLRVHDEAGDVTKFMVDDMASAARKDDKGPRIIVDQYHE</sequence>
<dbReference type="InterPro" id="IPR041118">
    <property type="entry name" value="Rx_N"/>
</dbReference>
<reference evidence="12" key="1">
    <citation type="submission" date="2023-07" db="EMBL/GenBank/DDBJ databases">
        <title>A chromosome-level genome assembly of Lolium multiflorum.</title>
        <authorList>
            <person name="Chen Y."/>
            <person name="Copetti D."/>
            <person name="Kolliker R."/>
            <person name="Studer B."/>
        </authorList>
    </citation>
    <scope>NUCLEOTIDE SEQUENCE</scope>
    <source>
        <strain evidence="12">02402/16</strain>
        <tissue evidence="12">Leaf</tissue>
    </source>
</reference>
<dbReference type="InterPro" id="IPR055414">
    <property type="entry name" value="LRR_R13L4/SHOC2-like"/>
</dbReference>
<evidence type="ECO:0000259" key="11">
    <source>
        <dbReference type="Pfam" id="PF23598"/>
    </source>
</evidence>
<dbReference type="InterPro" id="IPR044974">
    <property type="entry name" value="Disease_R_plants"/>
</dbReference>
<feature type="region of interest" description="Disordered" evidence="7">
    <location>
        <begin position="133"/>
        <end position="154"/>
    </location>
</feature>
<dbReference type="Gene3D" id="3.40.50.300">
    <property type="entry name" value="P-loop containing nucleotide triphosphate hydrolases"/>
    <property type="match status" value="1"/>
</dbReference>
<dbReference type="FunFam" id="1.10.10.10:FF:000322">
    <property type="entry name" value="Probable disease resistance protein At1g63360"/>
    <property type="match status" value="1"/>
</dbReference>
<dbReference type="GO" id="GO:0002758">
    <property type="term" value="P:innate immune response-activating signaling pathway"/>
    <property type="evidence" value="ECO:0007669"/>
    <property type="project" value="UniProtKB-ARBA"/>
</dbReference>
<keyword evidence="6" id="KW-0175">Coiled coil</keyword>
<evidence type="ECO:0000313" key="13">
    <source>
        <dbReference type="Proteomes" id="UP001231189"/>
    </source>
</evidence>
<evidence type="ECO:0000256" key="6">
    <source>
        <dbReference type="ARBA" id="ARBA00023054"/>
    </source>
</evidence>
<gene>
    <name evidence="12" type="ORF">QYE76_019178</name>
</gene>